<dbReference type="PANTHER" id="PTHR47510:SF3">
    <property type="entry name" value="ENDO_EXONUCLEASE_PHOSPHATASE DOMAIN-CONTAINING PROTEIN"/>
    <property type="match status" value="1"/>
</dbReference>
<dbReference type="OrthoDB" id="5419617at2759"/>
<keyword evidence="2" id="KW-1185">Reference proteome</keyword>
<comment type="caution">
    <text evidence="1">The sequence shown here is derived from an EMBL/GenBank/DDBJ whole genome shotgun (WGS) entry which is preliminary data.</text>
</comment>
<sequence>MRLNSCEEQLDSFQSVVHVALNSCIPIRTVKHHPNDKPWITPVIKESIKKRQQALLNNDLHQYNVYRNKVMRFCKRARQRFYNDKINHMHESNPKKWWDGIKLLSGLPNPPPLTSLAVNGTVLKDFDLAVAINESFCSVDADIPQLNFTPIPISNIPDEYIFTRDVVELALVAVQDRNSVGPDEIPNWLLNTCATTISIPVCSMFNSSIREGRVPGLWKCADVLRELPLYKYVDDCAISEVVRVCEPDLPKLQQELDNVTQWSSANNMKLNVKKTKDFTVSYLINQPLAQPLIVNNQPLEAVNTIKLLGVNLTSDLKWTTHIRHISSKASKRLYALRILRRNGVHPSDLRT</sequence>
<feature type="non-terminal residue" evidence="1">
    <location>
        <position position="1"/>
    </location>
</feature>
<reference evidence="1" key="1">
    <citation type="submission" date="2020-04" db="EMBL/GenBank/DDBJ databases">
        <authorList>
            <person name="Alioto T."/>
            <person name="Alioto T."/>
            <person name="Gomez Garrido J."/>
        </authorList>
    </citation>
    <scope>NUCLEOTIDE SEQUENCE</scope>
    <source>
        <strain evidence="1">A484AB</strain>
    </source>
</reference>
<proteinExistence type="predicted"/>
<evidence type="ECO:0000313" key="2">
    <source>
        <dbReference type="Proteomes" id="UP001152795"/>
    </source>
</evidence>
<evidence type="ECO:0000313" key="1">
    <source>
        <dbReference type="EMBL" id="CAB4033296.1"/>
    </source>
</evidence>
<dbReference type="AlphaFoldDB" id="A0A7D9JN51"/>
<protein>
    <submittedName>
        <fullName evidence="1">Uncharacterized protein</fullName>
    </submittedName>
</protein>
<accession>A0A7D9JN51</accession>
<name>A0A7D9JN51_PARCT</name>
<dbReference type="PANTHER" id="PTHR47510">
    <property type="entry name" value="REVERSE TRANSCRIPTASE DOMAIN-CONTAINING PROTEIN"/>
    <property type="match status" value="1"/>
</dbReference>
<organism evidence="1 2">
    <name type="scientific">Paramuricea clavata</name>
    <name type="common">Red gorgonian</name>
    <name type="synonym">Violescent sea-whip</name>
    <dbReference type="NCBI Taxonomy" id="317549"/>
    <lineage>
        <taxon>Eukaryota</taxon>
        <taxon>Metazoa</taxon>
        <taxon>Cnidaria</taxon>
        <taxon>Anthozoa</taxon>
        <taxon>Octocorallia</taxon>
        <taxon>Malacalcyonacea</taxon>
        <taxon>Plexauridae</taxon>
        <taxon>Paramuricea</taxon>
    </lineage>
</organism>
<dbReference type="Proteomes" id="UP001152795">
    <property type="component" value="Unassembled WGS sequence"/>
</dbReference>
<gene>
    <name evidence="1" type="ORF">PACLA_8A015481</name>
</gene>
<dbReference type="EMBL" id="CACRXK020019120">
    <property type="protein sequence ID" value="CAB4033296.1"/>
    <property type="molecule type" value="Genomic_DNA"/>
</dbReference>